<feature type="compositionally biased region" description="Acidic residues" evidence="2">
    <location>
        <begin position="2393"/>
        <end position="2404"/>
    </location>
</feature>
<keyword evidence="3" id="KW-1133">Transmembrane helix</keyword>
<evidence type="ECO:0000256" key="1">
    <source>
        <dbReference type="SAM" id="Coils"/>
    </source>
</evidence>
<feature type="domain" description="Duffy-antigen binding" evidence="5">
    <location>
        <begin position="791"/>
        <end position="964"/>
    </location>
</feature>
<feature type="region of interest" description="Disordered" evidence="2">
    <location>
        <begin position="1574"/>
        <end position="1707"/>
    </location>
</feature>
<evidence type="ECO:0000313" key="9">
    <source>
        <dbReference type="Proteomes" id="UP000030699"/>
    </source>
</evidence>
<dbReference type="Gene3D" id="1.20.58.830">
    <property type="match status" value="6"/>
</dbReference>
<feature type="region of interest" description="Disordered" evidence="2">
    <location>
        <begin position="645"/>
        <end position="680"/>
    </location>
</feature>
<feature type="domain" description="Duffy-binding-like" evidence="7">
    <location>
        <begin position="2000"/>
        <end position="2140"/>
    </location>
</feature>
<dbReference type="Pfam" id="PF03011">
    <property type="entry name" value="PFEMP"/>
    <property type="match status" value="2"/>
</dbReference>
<dbReference type="FunFam" id="1.20.1310.20:FF:000023">
    <property type="entry name" value="Erythrocyte membrane protein 1, PfEMP1"/>
    <property type="match status" value="1"/>
</dbReference>
<feature type="domain" description="Duffy-antigen binding" evidence="5">
    <location>
        <begin position="1756"/>
        <end position="1938"/>
    </location>
</feature>
<keyword evidence="1" id="KW-0175">Coiled coil</keyword>
<feature type="domain" description="Duffy-antigen binding" evidence="5">
    <location>
        <begin position="1258"/>
        <end position="1452"/>
    </location>
</feature>
<dbReference type="Gene3D" id="1.20.1310.20">
    <property type="entry name" value="Duffy-antigen binding domain"/>
    <property type="match status" value="6"/>
</dbReference>
<feature type="region of interest" description="Disordered" evidence="2">
    <location>
        <begin position="3171"/>
        <end position="3207"/>
    </location>
</feature>
<dbReference type="OrthoDB" id="379071at2759"/>
<dbReference type="Gene3D" id="1.20.58.1930">
    <property type="match status" value="2"/>
</dbReference>
<dbReference type="FunFam" id="1.20.58.1930:FF:000001">
    <property type="entry name" value="Erythrocyte membrane protein 1, PfEMP1"/>
    <property type="match status" value="1"/>
</dbReference>
<dbReference type="InterPro" id="IPR042202">
    <property type="entry name" value="Duffy-ag-bd_sf"/>
</dbReference>
<feature type="compositionally biased region" description="Acidic residues" evidence="2">
    <location>
        <begin position="1638"/>
        <end position="1690"/>
    </location>
</feature>
<name>A0A024WFF6_PLAFA</name>
<evidence type="ECO:0000259" key="4">
    <source>
        <dbReference type="Pfam" id="PF03011"/>
    </source>
</evidence>
<dbReference type="InterPro" id="IPR004258">
    <property type="entry name" value="DBL"/>
</dbReference>
<feature type="region of interest" description="Disordered" evidence="2">
    <location>
        <begin position="2376"/>
        <end position="2404"/>
    </location>
</feature>
<organism evidence="8 9">
    <name type="scientific">Plasmodium falciparum MaliPS096_E11</name>
    <dbReference type="NCBI Taxonomy" id="1036727"/>
    <lineage>
        <taxon>Eukaryota</taxon>
        <taxon>Sar</taxon>
        <taxon>Alveolata</taxon>
        <taxon>Apicomplexa</taxon>
        <taxon>Aconoidasida</taxon>
        <taxon>Haemosporida</taxon>
        <taxon>Plasmodiidae</taxon>
        <taxon>Plasmodium</taxon>
        <taxon>Plasmodium (Laverania)</taxon>
    </lineage>
</organism>
<evidence type="ECO:0000259" key="7">
    <source>
        <dbReference type="Pfam" id="PF22672"/>
    </source>
</evidence>
<feature type="transmembrane region" description="Helical" evidence="3">
    <location>
        <begin position="3212"/>
        <end position="3233"/>
    </location>
</feature>
<evidence type="ECO:0000259" key="5">
    <source>
        <dbReference type="Pfam" id="PF05424"/>
    </source>
</evidence>
<feature type="coiled-coil region" evidence="1">
    <location>
        <begin position="2733"/>
        <end position="2760"/>
    </location>
</feature>
<dbReference type="InterPro" id="IPR008602">
    <property type="entry name" value="Duffy-antigen-binding"/>
</dbReference>
<evidence type="ECO:0008006" key="10">
    <source>
        <dbReference type="Google" id="ProtNLM"/>
    </source>
</evidence>
<dbReference type="FunFam" id="1.20.58.830:FF:000021">
    <property type="entry name" value="Erythrocyte membrane protein 1, PfEMP1"/>
    <property type="match status" value="1"/>
</dbReference>
<evidence type="ECO:0000256" key="3">
    <source>
        <dbReference type="SAM" id="Phobius"/>
    </source>
</evidence>
<dbReference type="Pfam" id="PF05424">
    <property type="entry name" value="Duffy_binding"/>
    <property type="match status" value="6"/>
</dbReference>
<dbReference type="EMBL" id="KI925981">
    <property type="protein sequence ID" value="ETW45689.1"/>
    <property type="molecule type" value="Genomic_DNA"/>
</dbReference>
<feature type="domain" description="Duffy-binding-like" evidence="7">
    <location>
        <begin position="2697"/>
        <end position="2828"/>
    </location>
</feature>
<dbReference type="GO" id="GO:0016020">
    <property type="term" value="C:membrane"/>
    <property type="evidence" value="ECO:0007669"/>
    <property type="project" value="InterPro"/>
</dbReference>
<dbReference type="GO" id="GO:0046789">
    <property type="term" value="F:host cell surface receptor binding"/>
    <property type="evidence" value="ECO:0007669"/>
    <property type="project" value="InterPro"/>
</dbReference>
<keyword evidence="3" id="KW-0812">Transmembrane</keyword>
<reference evidence="8 9" key="2">
    <citation type="submission" date="2013-02" db="EMBL/GenBank/DDBJ databases">
        <title>The Genome Sequence of Plasmodium falciparum MaliPS096_E11.</title>
        <authorList>
            <consortium name="The Broad Institute Genome Sequencing Platform"/>
            <consortium name="The Broad Institute Genome Sequencing Center for Infectious Disease"/>
            <person name="Neafsey D."/>
            <person name="Cheeseman I."/>
            <person name="Volkman S."/>
            <person name="Adams J."/>
            <person name="Walker B."/>
            <person name="Young S.K."/>
            <person name="Zeng Q."/>
            <person name="Gargeya S."/>
            <person name="Fitzgerald M."/>
            <person name="Haas B."/>
            <person name="Abouelleil A."/>
            <person name="Alvarado L."/>
            <person name="Arachchi H.M."/>
            <person name="Berlin A.M."/>
            <person name="Chapman S.B."/>
            <person name="Dewar J."/>
            <person name="Goldberg J."/>
            <person name="Griggs A."/>
            <person name="Gujja S."/>
            <person name="Hansen M."/>
            <person name="Howarth C."/>
            <person name="Imamovic A."/>
            <person name="Larimer J."/>
            <person name="McCowan C."/>
            <person name="Murphy C."/>
            <person name="Neiman D."/>
            <person name="Pearson M."/>
            <person name="Priest M."/>
            <person name="Roberts A."/>
            <person name="Saif S."/>
            <person name="Shea T."/>
            <person name="Sisk P."/>
            <person name="Sykes S."/>
            <person name="Wortman J."/>
            <person name="Nusbaum C."/>
            <person name="Birren B."/>
        </authorList>
    </citation>
    <scope>NUCLEOTIDE SEQUENCE [LARGE SCALE GENOMIC DNA]</scope>
    <source>
        <strain evidence="8 9">MaliPS096_E11</strain>
    </source>
</reference>
<protein>
    <recommendedName>
        <fullName evidence="10">EMP1 protein</fullName>
    </recommendedName>
</protein>
<evidence type="ECO:0000259" key="6">
    <source>
        <dbReference type="Pfam" id="PF18562"/>
    </source>
</evidence>
<keyword evidence="3" id="KW-0472">Membrane</keyword>
<evidence type="ECO:0000313" key="8">
    <source>
        <dbReference type="EMBL" id="ETW45689.1"/>
    </source>
</evidence>
<feature type="domain" description="Duffy-antigen binding" evidence="5">
    <location>
        <begin position="2512"/>
        <end position="2693"/>
    </location>
</feature>
<feature type="domain" description="Duffy-binding-like" evidence="4">
    <location>
        <begin position="2250"/>
        <end position="2381"/>
    </location>
</feature>
<feature type="compositionally biased region" description="Pro residues" evidence="2">
    <location>
        <begin position="3185"/>
        <end position="3204"/>
    </location>
</feature>
<feature type="domain" description="Duffy-binding-like" evidence="7">
    <location>
        <begin position="236"/>
        <end position="380"/>
    </location>
</feature>
<feature type="compositionally biased region" description="Polar residues" evidence="2">
    <location>
        <begin position="660"/>
        <end position="674"/>
    </location>
</feature>
<dbReference type="InterPro" id="IPR054595">
    <property type="entry name" value="DBL_C"/>
</dbReference>
<feature type="domain" description="Duffy-binding-like" evidence="7">
    <location>
        <begin position="1456"/>
        <end position="1562"/>
    </location>
</feature>
<feature type="domain" description="Duffy-antigen binding" evidence="5">
    <location>
        <begin position="52"/>
        <end position="232"/>
    </location>
</feature>
<dbReference type="Pfam" id="PF22672">
    <property type="entry name" value="DBL_C"/>
    <property type="match status" value="4"/>
</dbReference>
<feature type="domain" description="Duffy-binding-like" evidence="4">
    <location>
        <begin position="488"/>
        <end position="636"/>
    </location>
</feature>
<dbReference type="Pfam" id="PF18562">
    <property type="entry name" value="CIDR1_gamma"/>
    <property type="match status" value="2"/>
</dbReference>
<evidence type="ECO:0000256" key="2">
    <source>
        <dbReference type="SAM" id="MobiDB-lite"/>
    </source>
</evidence>
<feature type="domain" description="Duffy-antigen binding" evidence="5">
    <location>
        <begin position="2891"/>
        <end position="3053"/>
    </location>
</feature>
<feature type="compositionally biased region" description="Acidic residues" evidence="2">
    <location>
        <begin position="649"/>
        <end position="658"/>
    </location>
</feature>
<feature type="region of interest" description="Disordered" evidence="2">
    <location>
        <begin position="1807"/>
        <end position="1833"/>
    </location>
</feature>
<dbReference type="Proteomes" id="UP000030699">
    <property type="component" value="Unassembled WGS sequence"/>
</dbReference>
<dbReference type="InterPro" id="IPR041480">
    <property type="entry name" value="CIDR1_gamma"/>
</dbReference>
<dbReference type="SUPFAM" id="SSF140924">
    <property type="entry name" value="Duffy binding domain-like"/>
    <property type="match status" value="8"/>
</dbReference>
<proteinExistence type="predicted"/>
<feature type="domain" description="Cysteine-rich interdomain region 1 gamma" evidence="6">
    <location>
        <begin position="421"/>
        <end position="470"/>
    </location>
</feature>
<reference evidence="8 9" key="1">
    <citation type="submission" date="2013-02" db="EMBL/GenBank/DDBJ databases">
        <title>The Genome Annotation of Plasmodium falciparum MaliPS096_E11.</title>
        <authorList>
            <consortium name="The Broad Institute Genome Sequencing Platform"/>
            <consortium name="The Broad Institute Genome Sequencing Center for Infectious Disease"/>
            <person name="Neafsey D."/>
            <person name="Hoffman S."/>
            <person name="Volkman S."/>
            <person name="Rosenthal P."/>
            <person name="Walker B."/>
            <person name="Young S.K."/>
            <person name="Zeng Q."/>
            <person name="Gargeya S."/>
            <person name="Fitzgerald M."/>
            <person name="Haas B."/>
            <person name="Abouelleil A."/>
            <person name="Allen A.W."/>
            <person name="Alvarado L."/>
            <person name="Arachchi H.M."/>
            <person name="Berlin A.M."/>
            <person name="Chapman S.B."/>
            <person name="Gainer-Dewar J."/>
            <person name="Goldberg J."/>
            <person name="Griggs A."/>
            <person name="Gujja S."/>
            <person name="Hansen M."/>
            <person name="Howarth C."/>
            <person name="Imamovic A."/>
            <person name="Ireland A."/>
            <person name="Larimer J."/>
            <person name="McCowan C."/>
            <person name="Murphy C."/>
            <person name="Pearson M."/>
            <person name="Poon T.W."/>
            <person name="Priest M."/>
            <person name="Roberts A."/>
            <person name="Saif S."/>
            <person name="Shea T."/>
            <person name="Sisk P."/>
            <person name="Sykes S."/>
            <person name="Wortman J."/>
            <person name="Nusbaum C."/>
            <person name="Birren B."/>
        </authorList>
    </citation>
    <scope>NUCLEOTIDE SEQUENCE [LARGE SCALE GENOMIC DNA]</scope>
    <source>
        <strain evidence="8 9">MaliPS096_E11</strain>
    </source>
</reference>
<feature type="compositionally biased region" description="Basic and acidic residues" evidence="2">
    <location>
        <begin position="1823"/>
        <end position="1833"/>
    </location>
</feature>
<accession>A0A024WFF6</accession>
<gene>
    <name evidence="8" type="ORF">PFMALIP_06252</name>
</gene>
<feature type="compositionally biased region" description="Polar residues" evidence="2">
    <location>
        <begin position="2377"/>
        <end position="2386"/>
    </location>
</feature>
<feature type="non-terminal residue" evidence="8">
    <location>
        <position position="1"/>
    </location>
</feature>
<feature type="domain" description="Cysteine-rich interdomain region 1 gamma" evidence="6">
    <location>
        <begin position="2183"/>
        <end position="2234"/>
    </location>
</feature>
<sequence>PCDLDYRFHSNIWSGDNTYRHPCAGRNKTRFSNESEAECNSIKITGNKSGNGACAPYRRRHLCDYIFQQINPDHINNSDDLLGNLLVTAKYEGESIVNSYTNSGTLNVCIGLARSFADIGDIVRGKDLYIGNGDYKKKVSNNLKTIFKKIYENLNDKVKETYKGDENYYKLRDDWWNANRDQIWKAITCAARGNDLYSKNIGNGTTTVSNAKCREGDENPSTNLDYVPQYLRWFEEWAEEFCRIRKIKMDKIKKECRDEPNEKYCSGDGHDCTKTDLSRNSIFVDLDCPRCQKECRKYDEWIEKQEKEFSKQQKKYDIEIEKLKDTSNNHYDQKFYENFFKVYRSLNSFLDTLKEGSNCINNITENKIDFNKGEVTFNSSTLCGACPFYGVKCNRKKCTHVEKDEYERNKKSDSKHKKGQSTAIDVLVTHIRGNDIVDDLKDCKKYGLFKGIRNQKWTCEYKNQIDECKVTGFVKDIDVDERISFKVLFERWLRNFIKDYNNAKEKINICVNNENTKEKTCIKKCKEHCDCVEKWLNKKEGEWGKIKKYYNTQAKTGEKSIVYRIKSFFVQGPFDTDYKKAQEVVEDVKKRDKLWGNTGIYYGNPEHTQKNDDFITNLISELQKKIKSCKTQHDETQQNCCKTLPKITDDDEENEDQEQTSPTPCGSGESSFTNPCVDKSGATPTKTLTVVATDIQEEVHKKMVENSGTDSSGESKLKGDISRGKFYEGRKVNYLEAKQICDITIEHSNAERQNRAYKYEGPCTGKNQGRFKIGTTWKTKGQLEITDAHLFLPPRREHMCTSNLENLNIKSEGLSNSSIASNSLLGDVLLAAKYEADFIKNNYNNKQKRKDTIDRKDQEGICRAMKYSFADLGDIIRGKDMWEHKDQNKLQGYLQTIFDKIKEKLPGDTKNNYNGANDISKLRKDWWEANRDQVWKAMKCATKEITNMNCNGIPIEDYIPQRLRWMTEWAEWYCKTQSKHYLNMVDKCGKCKNKDGGKNCVQNDSECKSCTPACKAYKSFIKKWQPQWKEIKAKYEDLYKKAKNYSDNAKKDTKDKDDYVLKFLNELHTQNKGNKIYDTAEGYVHQELPNMGCKEQIRFCEKPSGSTSSGKDSDKEKYAFREYPHNYKDQCECRKPLPPRRRRGVLRYRLRSGQVVRGRQVVRGGQVVQVVAVGRVRGRSGGDFVEETEAEEVEETQPAEVPAAPTDHKLNVCQIVNELIGNDNGKNLIGKCNEKYRNGRNSYPPWDCNSQIHRTHNGACMPPRRQKLCIYFLANDTIRPYINSQEDLRKAFIKCASAETFLSWQKYKDDKKNEKTTGKALSGDVVAQNQLNNGTIPEDFKRQMFYTFGDLRDFLFATDISEKHGEKSELKKQIDSIFPPNVDGKTPNDKTREDWWKEYGPQIWKAMLCALENFGAKNEILTKKYEYSTLKFSDTNDSPKLTDFVTRPQFLRWFTEWGEDFCKKRKEKVDKLVEQCRGCDVSDSTGGDGGTKTCQTDSPGCKQCVGACKEYQSWLETWRENYNKQKDKFKIDKNNDPDAKQSDHAYQYLGKQLEKICQSDSTNGDCEYKCMEATSTQTKENKSPDATDMPASLDEEPKEVKGKCSCTPPPPKPPGGDGVARILRPLAPGEEIHSGSESDSDESSSEDAEVEEEPDDEDDDEDDEDEDEDEDEVEEEAEATAEDTTEDTEELPSPPQQEASPPKEEVNPCEIVKTLFKDTNNFSDACGLKYGKTAPSNWKCVIPSGEKSGGSEKGSICVPPRRRRLYVKDLETFTGETQIQLREAFIKCAAVETFFLWDRYKKEKEREEKEEQAAQGNVYKQSADTEQKKLEGGEIPEEFKRQMFYTLGDYRDIVVRGVADDTNGGNNIILNASGNKQDMEKMKEIQKKIKEILNKTNGGTAGEKHNSKREQFWRSHGKHIWEGMVCALSYKIESRTKDEKVEMALMKKLKDDYDYNIVSFEGGFDESDGTGPKKSDDSPTTTTKLEKFVKRPTFFRWLEEWADEFCRKQYHKLERIKNNCMNSDGSKKCSGDGLNCTDPVPKKEDIFKPFNCPSCTNSCSSYRKWIKKKRTEYQEQENAYDKQKTDAGRNNDNGFYTKLETCSKAGDFLENIKDGPCTKNNNGGNNINFNNTDDTFKHAENCKPCSLIGSKCEYANCNGGQGNTCNGKKTIDANDIGNEGKFTEKVDMYVSDNSKSGFEHGLEACRGANIFKGIKKDQWKCGDFCGIDICTLKKNNNEKEVDEHIIVKELLKRWLEYFFEDYNRIQKKLKACTKSGKGSTCIRSCVDEWIKLKQDEWGKIKKKYIDPYTKQNDDGSNDLNSFLEELIPRINLTNDKGKINELKEFLMSYGCNGTDSSQKDVVLCLIDNLDTKIKKCPSSTSGSEQCTTPPSNLDDDDTPDEPLDDYYIQQPKICPPPMTCVEKVGKELREEAENNLKNIDDKLKGDGTKFNGECNKVQKNDAANGENSCDFKTTYENSVKNINNKCNDNRKERFKIGQKWNSKYIKKIRKHLYIPPRREHMCINHLKEIRQYTDTDSNSLLKKIQEAAQHEGDDIIRKILEENSCDEHRICDAMKYSFADLGDIIRGRDLLSNDKDQIRIQARLKTFFTNLYSSLDSSKQKEYQNDIANLYELRSDWWDANRKHVWNAMTCNAPKDAKLLKKNEIGSTTTSSKLNCGHNTEPPDYDYIPQPFRWMQEWSETFCKLLNEQMKQFQKKCNKCKSVGISCQNGEQCTECKEQCKKYEELIDEWKKQFDKYKDVYTEIYNSKAKISSEEYFKNFLEKLKDKCKELNSSDKYLDETSHCKKYKFTNHSGSNNNDDNYAFKSHPKGYEEACKCDAPDPLDQCPHTEKNKDVCNIISKETLCKKKIYNNYRDNWDSTSVEDFRGKNKGVLVPPRRRYLCLRNITSNLSSIETKDHFKKKLIEAAFNEAYSLSEKYDNVQEKTFAAMKYSYFDYGDIVKGTDLISTTPMDNLKTKLNKLFKTDDTNDVSNNRNKWWNENKTRVWHAMICGYRAHNDYKSINASWCTLPSEVNNTYQFLRWFREWTESFCSHRKKLYNNMVTKCEEAQCDETTGRLSIAECTQACKEYENYVSKKKNEYFSQKEKYDKDFKALNGTKDAPRYFKYSFYLNNYDCLHDNFKENVKWEKPYESLGNNTLKGKCECKKTKSKTVPVPIPSDKEETPPVRPPVPDTRPAPSPFPPQADEPFDSTILQTTIPFGVALALGSIAFLFLKKKLKKKKYISSNKKK</sequence>